<keyword evidence="2 3" id="KW-0789">Thiol protease inhibitor</keyword>
<proteinExistence type="inferred from homology"/>
<gene>
    <name evidence="5" type="ORF">MtrunA17_Chr7g0255521</name>
</gene>
<organism evidence="5">
    <name type="scientific">Medicago truncatula</name>
    <name type="common">Barrel medic</name>
    <name type="synonym">Medicago tribuloides</name>
    <dbReference type="NCBI Taxonomy" id="3880"/>
    <lineage>
        <taxon>Eukaryota</taxon>
        <taxon>Viridiplantae</taxon>
        <taxon>Streptophyta</taxon>
        <taxon>Embryophyta</taxon>
        <taxon>Tracheophyta</taxon>
        <taxon>Spermatophyta</taxon>
        <taxon>Magnoliopsida</taxon>
        <taxon>eudicotyledons</taxon>
        <taxon>Gunneridae</taxon>
        <taxon>Pentapetalae</taxon>
        <taxon>rosids</taxon>
        <taxon>fabids</taxon>
        <taxon>Fabales</taxon>
        <taxon>Fabaceae</taxon>
        <taxon>Papilionoideae</taxon>
        <taxon>50 kb inversion clade</taxon>
        <taxon>NPAAA clade</taxon>
        <taxon>Hologalegina</taxon>
        <taxon>IRL clade</taxon>
        <taxon>Trifolieae</taxon>
        <taxon>Medicago</taxon>
    </lineage>
</organism>
<dbReference type="PANTHER" id="PTHR11413:SF103">
    <property type="entry name" value="CYSTEINE PROTEINASE INHIBITOR 12"/>
    <property type="match status" value="1"/>
</dbReference>
<dbReference type="SMR" id="A0A396H7H8"/>
<evidence type="ECO:0000256" key="3">
    <source>
        <dbReference type="RuleBase" id="RU362130"/>
    </source>
</evidence>
<dbReference type="Gramene" id="rna42299">
    <property type="protein sequence ID" value="RHN47674.1"/>
    <property type="gene ID" value="gene42299"/>
</dbReference>
<dbReference type="InterPro" id="IPR027214">
    <property type="entry name" value="Cystatin"/>
</dbReference>
<protein>
    <recommendedName>
        <fullName evidence="3">Cysteine proteinase inhibitor</fullName>
    </recommendedName>
</protein>
<dbReference type="SUPFAM" id="SSF54403">
    <property type="entry name" value="Cystatin/monellin"/>
    <property type="match status" value="1"/>
</dbReference>
<sequence>MKKMKFHAIFVTVLLLLFGLFELGMCMSFGRKIMRASKEIPVDSPEIQRFAVSAVEQHNIQKNDVLEFVKVLKAKEQVAAARIYHITPERGRYMKPKYGCVHG</sequence>
<keyword evidence="1 3" id="KW-0646">Protease inhibitor</keyword>
<dbReference type="PANTHER" id="PTHR11413">
    <property type="entry name" value="CYSTATIN FAMILY MEMBER"/>
    <property type="match status" value="1"/>
</dbReference>
<evidence type="ECO:0000256" key="1">
    <source>
        <dbReference type="ARBA" id="ARBA00022690"/>
    </source>
</evidence>
<dbReference type="Proteomes" id="UP000265566">
    <property type="component" value="Chromosome 7"/>
</dbReference>
<dbReference type="Gene3D" id="3.10.450.10">
    <property type="match status" value="1"/>
</dbReference>
<dbReference type="OrthoDB" id="1908104at2759"/>
<evidence type="ECO:0000256" key="2">
    <source>
        <dbReference type="ARBA" id="ARBA00022704"/>
    </source>
</evidence>
<dbReference type="AlphaFoldDB" id="A0A396H7H8"/>
<reference evidence="5" key="1">
    <citation type="journal article" date="2018" name="Nat. Plants">
        <title>Whole-genome landscape of Medicago truncatula symbiotic genes.</title>
        <authorList>
            <person name="Pecrix Y."/>
            <person name="Gamas P."/>
            <person name="Carrere S."/>
        </authorList>
    </citation>
    <scope>NUCLEOTIDE SEQUENCE</scope>
    <source>
        <tissue evidence="5">Leaves</tissue>
    </source>
</reference>
<dbReference type="EMBL" id="PSQE01000007">
    <property type="protein sequence ID" value="RHN47674.1"/>
    <property type="molecule type" value="Genomic_DNA"/>
</dbReference>
<dbReference type="CDD" id="cd00042">
    <property type="entry name" value="CY"/>
    <property type="match status" value="1"/>
</dbReference>
<dbReference type="GO" id="GO:0004869">
    <property type="term" value="F:cysteine-type endopeptidase inhibitor activity"/>
    <property type="evidence" value="ECO:0007669"/>
    <property type="project" value="UniProtKB-KW"/>
</dbReference>
<accession>A0A396H7H8</accession>
<name>A0A396H7H8_MEDTR</name>
<dbReference type="InterPro" id="IPR046350">
    <property type="entry name" value="Cystatin_sf"/>
</dbReference>
<comment type="caution">
    <text evidence="5">The sequence shown here is derived from an EMBL/GenBank/DDBJ whole genome shotgun (WGS) entry which is preliminary data.</text>
</comment>
<dbReference type="InterPro" id="IPR000010">
    <property type="entry name" value="Cystatin_dom"/>
</dbReference>
<feature type="domain" description="Cystatin" evidence="4">
    <location>
        <begin position="38"/>
        <end position="89"/>
    </location>
</feature>
<comment type="similarity">
    <text evidence="3">Belongs to the cystatin family. Phytocystatin subfamily.</text>
</comment>
<evidence type="ECO:0000313" key="5">
    <source>
        <dbReference type="EMBL" id="RHN47674.1"/>
    </source>
</evidence>
<evidence type="ECO:0000259" key="4">
    <source>
        <dbReference type="Pfam" id="PF00031"/>
    </source>
</evidence>
<dbReference type="Pfam" id="PF00031">
    <property type="entry name" value="Cystatin"/>
    <property type="match status" value="1"/>
</dbReference>